<dbReference type="Gene3D" id="6.20.210.20">
    <property type="entry name" value="THAP domain"/>
    <property type="match status" value="1"/>
</dbReference>
<accession>A0A1E1X237</accession>
<dbReference type="SMART" id="SM00692">
    <property type="entry name" value="DM3"/>
    <property type="match status" value="1"/>
</dbReference>
<evidence type="ECO:0000256" key="5">
    <source>
        <dbReference type="PROSITE-ProRule" id="PRU00309"/>
    </source>
</evidence>
<keyword evidence="3" id="KW-0862">Zinc</keyword>
<feature type="non-terminal residue" evidence="7">
    <location>
        <position position="160"/>
    </location>
</feature>
<dbReference type="InterPro" id="IPR038441">
    <property type="entry name" value="THAP_Znf_sf"/>
</dbReference>
<evidence type="ECO:0000256" key="1">
    <source>
        <dbReference type="ARBA" id="ARBA00022723"/>
    </source>
</evidence>
<reference evidence="7" key="1">
    <citation type="journal article" date="2017" name="Front. Cell. Infect. Microbiol.">
        <title>The Distinct Transcriptional Response of the Midgut of Amblyomma sculptum and Amblyomma aureolatum Ticks to Rickettsia rickettsii Correlates to Their Differences in Susceptibility to Infection.</title>
        <authorList>
            <person name="Martins L.A."/>
            <person name="Galletti M.F.B.M."/>
            <person name="Ribeiro J.M."/>
            <person name="Fujita A."/>
            <person name="Costa F.B."/>
            <person name="Labruna M.B."/>
            <person name="Daffre S."/>
            <person name="Fogaca A.C."/>
        </authorList>
    </citation>
    <scope>NUCLEOTIDE SEQUENCE</scope>
</reference>
<evidence type="ECO:0000313" key="7">
    <source>
        <dbReference type="EMBL" id="JAT93278.1"/>
    </source>
</evidence>
<dbReference type="GO" id="GO:0003677">
    <property type="term" value="F:DNA binding"/>
    <property type="evidence" value="ECO:0007669"/>
    <property type="project" value="UniProtKB-UniRule"/>
</dbReference>
<dbReference type="PROSITE" id="PS50950">
    <property type="entry name" value="ZF_THAP"/>
    <property type="match status" value="1"/>
</dbReference>
<dbReference type="Pfam" id="PF05485">
    <property type="entry name" value="THAP"/>
    <property type="match status" value="1"/>
</dbReference>
<feature type="domain" description="THAP-type" evidence="6">
    <location>
        <begin position="1"/>
        <end position="98"/>
    </location>
</feature>
<evidence type="ECO:0000259" key="6">
    <source>
        <dbReference type="PROSITE" id="PS50950"/>
    </source>
</evidence>
<evidence type="ECO:0000256" key="4">
    <source>
        <dbReference type="ARBA" id="ARBA00023125"/>
    </source>
</evidence>
<dbReference type="SUPFAM" id="SSF57716">
    <property type="entry name" value="Glucocorticoid receptor-like (DNA-binding domain)"/>
    <property type="match status" value="1"/>
</dbReference>
<keyword evidence="4 5" id="KW-0238">DNA-binding</keyword>
<dbReference type="EMBL" id="GFAC01005910">
    <property type="protein sequence ID" value="JAT93278.1"/>
    <property type="molecule type" value="mRNA"/>
</dbReference>
<dbReference type="PANTHER" id="PTHR46927">
    <property type="entry name" value="AGAP005574-PA"/>
    <property type="match status" value="1"/>
</dbReference>
<evidence type="ECO:0000256" key="3">
    <source>
        <dbReference type="ARBA" id="ARBA00022833"/>
    </source>
</evidence>
<organism evidence="7">
    <name type="scientific">Amblyomma aureolatum</name>
    <dbReference type="NCBI Taxonomy" id="187763"/>
    <lineage>
        <taxon>Eukaryota</taxon>
        <taxon>Metazoa</taxon>
        <taxon>Ecdysozoa</taxon>
        <taxon>Arthropoda</taxon>
        <taxon>Chelicerata</taxon>
        <taxon>Arachnida</taxon>
        <taxon>Acari</taxon>
        <taxon>Parasitiformes</taxon>
        <taxon>Ixodida</taxon>
        <taxon>Ixodoidea</taxon>
        <taxon>Ixodidae</taxon>
        <taxon>Amblyomminae</taxon>
        <taxon>Amblyomma</taxon>
    </lineage>
</organism>
<keyword evidence="1" id="KW-0479">Metal-binding</keyword>
<keyword evidence="2 5" id="KW-0863">Zinc-finger</keyword>
<protein>
    <recommendedName>
        <fullName evidence="6">THAP-type domain-containing protein</fullName>
    </recommendedName>
</protein>
<dbReference type="InterPro" id="IPR006612">
    <property type="entry name" value="THAP_Znf"/>
</dbReference>
<dbReference type="PANTHER" id="PTHR46927:SF3">
    <property type="entry name" value="THAP-TYPE DOMAIN-CONTAINING PROTEIN"/>
    <property type="match status" value="1"/>
</dbReference>
<name>A0A1E1X237_9ACAR</name>
<dbReference type="GO" id="GO:0008270">
    <property type="term" value="F:zinc ion binding"/>
    <property type="evidence" value="ECO:0007669"/>
    <property type="project" value="UniProtKB-KW"/>
</dbReference>
<evidence type="ECO:0000256" key="2">
    <source>
        <dbReference type="ARBA" id="ARBA00022771"/>
    </source>
</evidence>
<dbReference type="InterPro" id="IPR052224">
    <property type="entry name" value="THAP_domain_protein"/>
</dbReference>
<dbReference type="AlphaFoldDB" id="A0A1E1X237"/>
<dbReference type="SMART" id="SM00980">
    <property type="entry name" value="THAP"/>
    <property type="match status" value="1"/>
</dbReference>
<proteinExistence type="evidence at transcript level"/>
<sequence length="160" mass="17940">MPSSCCVRNCKSNYGVRCPSVCVRVHRFPTDPKLRAAWLRALGREDFIPTRYSVVCEKHFLPSDLIKSATYTDVRTGEVIEVPLKRHRLKHGAVPSVFANCFKNVSRPITSTQKVPEEKEARLGKDQTNKHRVCKCRSTTPAASSTKVVQTDVAPQLNTT</sequence>